<dbReference type="EMBL" id="CP053069">
    <property type="protein sequence ID" value="QJR13166.1"/>
    <property type="molecule type" value="Genomic_DNA"/>
</dbReference>
<evidence type="ECO:0000259" key="2">
    <source>
        <dbReference type="PROSITE" id="PS51742"/>
    </source>
</evidence>
<feature type="region of interest" description="Disordered" evidence="1">
    <location>
        <begin position="81"/>
        <end position="101"/>
    </location>
</feature>
<proteinExistence type="predicted"/>
<dbReference type="PANTHER" id="PTHR34988">
    <property type="entry name" value="PROTEIN, PUTATIVE-RELATED"/>
    <property type="match status" value="1"/>
</dbReference>
<accession>A0A6M4H0Y3</accession>
<dbReference type="Proteomes" id="UP000501534">
    <property type="component" value="Chromosome"/>
</dbReference>
<dbReference type="AlphaFoldDB" id="A0A6M4H0Y3"/>
<dbReference type="PROSITE" id="PS51742">
    <property type="entry name" value="PPC"/>
    <property type="match status" value="1"/>
</dbReference>
<dbReference type="Gene3D" id="3.30.1330.80">
    <property type="entry name" value="Hypothetical protein, similar to alpha- acetolactate decarboxylase, domain 2"/>
    <property type="match status" value="1"/>
</dbReference>
<sequence length="101" mass="10620">MLTGIGSLDPAVLRFAGNPEATVLRGDYEILTLAGTLGTGGVHLHMSVSDSKGQVLGGHVAAGCIVRTTAEIVIGRADGWTFDRPHDPATGFRELDPRRKP</sequence>
<evidence type="ECO:0000313" key="3">
    <source>
        <dbReference type="EMBL" id="QJR13166.1"/>
    </source>
</evidence>
<feature type="domain" description="PPC" evidence="2">
    <location>
        <begin position="1"/>
        <end position="98"/>
    </location>
</feature>
<name>A0A6M4H0Y3_9PROT</name>
<evidence type="ECO:0000313" key="4">
    <source>
        <dbReference type="Proteomes" id="UP000501534"/>
    </source>
</evidence>
<protein>
    <recommendedName>
        <fullName evidence="2">PPC domain-containing protein</fullName>
    </recommendedName>
</protein>
<dbReference type="SUPFAM" id="SSF117856">
    <property type="entry name" value="AF0104/ALDC/Ptd012-like"/>
    <property type="match status" value="1"/>
</dbReference>
<organism evidence="3 4">
    <name type="scientific">Usitatibacter rugosus</name>
    <dbReference type="NCBI Taxonomy" id="2732067"/>
    <lineage>
        <taxon>Bacteria</taxon>
        <taxon>Pseudomonadati</taxon>
        <taxon>Pseudomonadota</taxon>
        <taxon>Betaproteobacteria</taxon>
        <taxon>Nitrosomonadales</taxon>
        <taxon>Usitatibacteraceae</taxon>
        <taxon>Usitatibacter</taxon>
    </lineage>
</organism>
<gene>
    <name evidence="3" type="ORF">DSM104443_04261</name>
</gene>
<keyword evidence="4" id="KW-1185">Reference proteome</keyword>
<dbReference type="CDD" id="cd11378">
    <property type="entry name" value="DUF296"/>
    <property type="match status" value="1"/>
</dbReference>
<evidence type="ECO:0000256" key="1">
    <source>
        <dbReference type="SAM" id="MobiDB-lite"/>
    </source>
</evidence>
<dbReference type="KEGG" id="uru:DSM104443_04261"/>
<reference evidence="3 4" key="1">
    <citation type="submission" date="2020-04" db="EMBL/GenBank/DDBJ databases">
        <title>Usitatibacter rugosus gen. nov., sp. nov. and Usitatibacter palustris sp. nov., novel members of Usitatibacteraceae fam. nov. within the order Nitrosomonadales isolated from soil.</title>
        <authorList>
            <person name="Huber K.J."/>
            <person name="Neumann-Schaal M."/>
            <person name="Geppert A."/>
            <person name="Luckner M."/>
            <person name="Wanner G."/>
            <person name="Overmann J."/>
        </authorList>
    </citation>
    <scope>NUCLEOTIDE SEQUENCE [LARGE SCALE GENOMIC DNA]</scope>
    <source>
        <strain evidence="3 4">0125_3</strain>
    </source>
</reference>
<dbReference type="PANTHER" id="PTHR34988:SF1">
    <property type="entry name" value="DNA-BINDING PROTEIN"/>
    <property type="match status" value="1"/>
</dbReference>
<dbReference type="Pfam" id="PF03479">
    <property type="entry name" value="PCC"/>
    <property type="match status" value="1"/>
</dbReference>
<dbReference type="InterPro" id="IPR005175">
    <property type="entry name" value="PPC_dom"/>
</dbReference>